<feature type="transmembrane region" description="Helical" evidence="6">
    <location>
        <begin position="129"/>
        <end position="152"/>
    </location>
</feature>
<name>A0A2Z3HAB2_9BACT</name>
<accession>A0A2Z3HAB2</accession>
<evidence type="ECO:0000256" key="4">
    <source>
        <dbReference type="ARBA" id="ARBA00022989"/>
    </source>
</evidence>
<dbReference type="Proteomes" id="UP000245802">
    <property type="component" value="Chromosome"/>
</dbReference>
<evidence type="ECO:0000313" key="8">
    <source>
        <dbReference type="EMBL" id="AWM40437.1"/>
    </source>
</evidence>
<dbReference type="PANTHER" id="PTHR42709:SF6">
    <property type="entry name" value="UNDECAPRENYL PHOSPHATE TRANSPORTER A"/>
    <property type="match status" value="1"/>
</dbReference>
<keyword evidence="9" id="KW-1185">Reference proteome</keyword>
<dbReference type="EMBL" id="CP025958">
    <property type="protein sequence ID" value="AWM40437.1"/>
    <property type="molecule type" value="Genomic_DNA"/>
</dbReference>
<keyword evidence="4 6" id="KW-1133">Transmembrane helix</keyword>
<evidence type="ECO:0000256" key="5">
    <source>
        <dbReference type="ARBA" id="ARBA00023136"/>
    </source>
</evidence>
<dbReference type="Pfam" id="PF09335">
    <property type="entry name" value="VTT_dom"/>
    <property type="match status" value="1"/>
</dbReference>
<feature type="transmembrane region" description="Helical" evidence="6">
    <location>
        <begin position="7"/>
        <end position="27"/>
    </location>
</feature>
<feature type="transmembrane region" description="Helical" evidence="6">
    <location>
        <begin position="196"/>
        <end position="214"/>
    </location>
</feature>
<keyword evidence="5 6" id="KW-0472">Membrane</keyword>
<dbReference type="RefSeq" id="WP_050790247.1">
    <property type="nucleotide sequence ID" value="NZ_CP025958.1"/>
</dbReference>
<dbReference type="PANTHER" id="PTHR42709">
    <property type="entry name" value="ALKALINE PHOSPHATASE LIKE PROTEIN"/>
    <property type="match status" value="1"/>
</dbReference>
<dbReference type="AlphaFoldDB" id="A0A2Z3HAB2"/>
<organism evidence="8 9">
    <name type="scientific">Gemmata obscuriglobus</name>
    <dbReference type="NCBI Taxonomy" id="114"/>
    <lineage>
        <taxon>Bacteria</taxon>
        <taxon>Pseudomonadati</taxon>
        <taxon>Planctomycetota</taxon>
        <taxon>Planctomycetia</taxon>
        <taxon>Gemmatales</taxon>
        <taxon>Gemmataceae</taxon>
        <taxon>Gemmata</taxon>
    </lineage>
</organism>
<evidence type="ECO:0000259" key="7">
    <source>
        <dbReference type="Pfam" id="PF09335"/>
    </source>
</evidence>
<evidence type="ECO:0000256" key="1">
    <source>
        <dbReference type="ARBA" id="ARBA00004651"/>
    </source>
</evidence>
<dbReference type="InterPro" id="IPR032816">
    <property type="entry name" value="VTT_dom"/>
</dbReference>
<protein>
    <recommendedName>
        <fullName evidence="7">VTT domain-containing protein</fullName>
    </recommendedName>
</protein>
<gene>
    <name evidence="8" type="ORF">C1280_27935</name>
</gene>
<comment type="subcellular location">
    <subcellularLocation>
        <location evidence="1">Cell membrane</location>
        <topology evidence="1">Multi-pass membrane protein</topology>
    </subcellularLocation>
</comment>
<feature type="transmembrane region" description="Helical" evidence="6">
    <location>
        <begin position="47"/>
        <end position="72"/>
    </location>
</feature>
<keyword evidence="3 6" id="KW-0812">Transmembrane</keyword>
<dbReference type="InterPro" id="IPR051311">
    <property type="entry name" value="DedA_domain"/>
</dbReference>
<proteinExistence type="predicted"/>
<feature type="transmembrane region" description="Helical" evidence="6">
    <location>
        <begin position="158"/>
        <end position="175"/>
    </location>
</feature>
<evidence type="ECO:0000256" key="6">
    <source>
        <dbReference type="SAM" id="Phobius"/>
    </source>
</evidence>
<sequence>MTSATLLDAAMLSGPALFAALVVATFVSEDLTCLGAGLLVAAGRVEWFPAVAACFAGIALGDTGVWLIGCAAGGRGWVKRRLPESRLAAFSHWLGRHGGRTAFASRFLPGTRVPLLLAAGIARRGGVRFLLWAFVAALVWVPLVVLSVAFFGAAVPRWAVLSVAVGAFVAPRTGPRFFTRTGRLKVAAAVAKLWRWEFWPAWAFYLPLVPWYALLSLRYRSFTVWTAANPGIPAGGVVGESKSDILAKLPNEWIIPTLLVPAGEHGARLRLLRESLSERGWGFPLVLKPDAGQRGAGVKRVHDPADVEKYLLANPGPVIAQPFHAGPFEAGVFYARVPGEARGRIFSVTDKVFPAVTGDGRSTLEELIWVHPRYRMQAAVFVSRHPADAGRVLGAGEPFALGLAGNHCQGTLFRDGAHLVTPELEAAFDALAKHFDGFFVGRFDVRYADPAEFRAGRGFAVVELNGATSESTNLYDPAWPLWRAYRTLFAQWALVFRVGAANRARGHTPVRVRELFGLLRAHYRDRRLDPLAD</sequence>
<dbReference type="KEGG" id="gog:C1280_27935"/>
<evidence type="ECO:0000313" key="9">
    <source>
        <dbReference type="Proteomes" id="UP000245802"/>
    </source>
</evidence>
<feature type="domain" description="VTT" evidence="7">
    <location>
        <begin position="37"/>
        <end position="148"/>
    </location>
</feature>
<dbReference type="OrthoDB" id="9775266at2"/>
<dbReference type="SUPFAM" id="SSF56059">
    <property type="entry name" value="Glutathione synthetase ATP-binding domain-like"/>
    <property type="match status" value="1"/>
</dbReference>
<evidence type="ECO:0000256" key="2">
    <source>
        <dbReference type="ARBA" id="ARBA00022475"/>
    </source>
</evidence>
<keyword evidence="2" id="KW-1003">Cell membrane</keyword>
<evidence type="ECO:0000256" key="3">
    <source>
        <dbReference type="ARBA" id="ARBA00022692"/>
    </source>
</evidence>
<reference evidence="8 9" key="1">
    <citation type="submission" date="2018-01" db="EMBL/GenBank/DDBJ databases">
        <title>G. obscuriglobus.</title>
        <authorList>
            <person name="Franke J."/>
            <person name="Blomberg W."/>
            <person name="Selmecki A."/>
        </authorList>
    </citation>
    <scope>NUCLEOTIDE SEQUENCE [LARGE SCALE GENOMIC DNA]</scope>
    <source>
        <strain evidence="8 9">DSM 5831</strain>
    </source>
</reference>
<dbReference type="GO" id="GO:0005886">
    <property type="term" value="C:plasma membrane"/>
    <property type="evidence" value="ECO:0007669"/>
    <property type="project" value="UniProtKB-SubCell"/>
</dbReference>